<dbReference type="RefSeq" id="WP_243859285.1">
    <property type="nucleotide sequence ID" value="NZ_FOWW01000001.1"/>
</dbReference>
<evidence type="ECO:0000256" key="4">
    <source>
        <dbReference type="SAM" id="MobiDB-lite"/>
    </source>
</evidence>
<feature type="region of interest" description="Disordered" evidence="4">
    <location>
        <begin position="150"/>
        <end position="186"/>
    </location>
</feature>
<dbReference type="SUPFAM" id="SSF53613">
    <property type="entry name" value="Ribokinase-like"/>
    <property type="match status" value="1"/>
</dbReference>
<dbReference type="Pfam" id="PF00294">
    <property type="entry name" value="PfkB"/>
    <property type="match status" value="1"/>
</dbReference>
<reference evidence="7" key="1">
    <citation type="submission" date="2016-10" db="EMBL/GenBank/DDBJ databases">
        <authorList>
            <person name="Varghese N."/>
            <person name="Submissions S."/>
        </authorList>
    </citation>
    <scope>NUCLEOTIDE SEQUENCE [LARGE SCALE GENOMIC DNA]</scope>
    <source>
        <strain evidence="7">CGMCC 4.5579</strain>
    </source>
</reference>
<dbReference type="Proteomes" id="UP000198727">
    <property type="component" value="Unassembled WGS sequence"/>
</dbReference>
<evidence type="ECO:0000313" key="7">
    <source>
        <dbReference type="Proteomes" id="UP000198727"/>
    </source>
</evidence>
<evidence type="ECO:0000259" key="5">
    <source>
        <dbReference type="Pfam" id="PF00294"/>
    </source>
</evidence>
<dbReference type="STRING" id="587909.SAMN05421810_101248"/>
<name>A0A1I5KPB4_9PSEU</name>
<dbReference type="PROSITE" id="PS00583">
    <property type="entry name" value="PFKB_KINASES_1"/>
    <property type="match status" value="1"/>
</dbReference>
<organism evidence="6 7">
    <name type="scientific">Amycolatopsis arida</name>
    <dbReference type="NCBI Taxonomy" id="587909"/>
    <lineage>
        <taxon>Bacteria</taxon>
        <taxon>Bacillati</taxon>
        <taxon>Actinomycetota</taxon>
        <taxon>Actinomycetes</taxon>
        <taxon>Pseudonocardiales</taxon>
        <taxon>Pseudonocardiaceae</taxon>
        <taxon>Amycolatopsis</taxon>
    </lineage>
</organism>
<dbReference type="InterPro" id="IPR002173">
    <property type="entry name" value="Carboh/pur_kinase_PfkB_CS"/>
</dbReference>
<accession>A0A1I5KPB4</accession>
<dbReference type="Gene3D" id="3.40.1190.20">
    <property type="match status" value="1"/>
</dbReference>
<dbReference type="InterPro" id="IPR029056">
    <property type="entry name" value="Ribokinase-like"/>
</dbReference>
<comment type="similarity">
    <text evidence="1">Belongs to the carbohydrate kinase PfkB family.</text>
</comment>
<dbReference type="GO" id="GO:0006796">
    <property type="term" value="P:phosphate-containing compound metabolic process"/>
    <property type="evidence" value="ECO:0007669"/>
    <property type="project" value="UniProtKB-ARBA"/>
</dbReference>
<keyword evidence="7" id="KW-1185">Reference proteome</keyword>
<dbReference type="AlphaFoldDB" id="A0A1I5KPB4"/>
<protein>
    <submittedName>
        <fullName evidence="6">PfkB family carbohydrate kinase</fullName>
    </submittedName>
</protein>
<evidence type="ECO:0000256" key="3">
    <source>
        <dbReference type="ARBA" id="ARBA00022777"/>
    </source>
</evidence>
<dbReference type="InterPro" id="IPR011611">
    <property type="entry name" value="PfkB_dom"/>
</dbReference>
<dbReference type="PANTHER" id="PTHR10584:SF166">
    <property type="entry name" value="RIBOKINASE"/>
    <property type="match status" value="1"/>
</dbReference>
<sequence length="186" mass="19097">MAFPVGRQPVSDPVAAGQPGGMRRCDVVVAGQVNRDLVLRVDELPAPGTGGPVRQRKEMLGGKGANQAVARAQLGAPVALLGVVGDDDVGSALLTQARADGIDVSAVVRRERTPTALIVDVLEAGGRWRYLEDIPAGTLLAEADVAAAAPPPAGWCSTARRPTTSGAPTSSPRPTPSGWTPGRPSW</sequence>
<keyword evidence="2" id="KW-0808">Transferase</keyword>
<dbReference type="PANTHER" id="PTHR10584">
    <property type="entry name" value="SUGAR KINASE"/>
    <property type="match status" value="1"/>
</dbReference>
<feature type="domain" description="Carbohydrate kinase PfkB" evidence="5">
    <location>
        <begin position="26"/>
        <end position="122"/>
    </location>
</feature>
<evidence type="ECO:0000256" key="1">
    <source>
        <dbReference type="ARBA" id="ARBA00010688"/>
    </source>
</evidence>
<keyword evidence="3 6" id="KW-0418">Kinase</keyword>
<feature type="region of interest" description="Disordered" evidence="4">
    <location>
        <begin position="1"/>
        <end position="21"/>
    </location>
</feature>
<evidence type="ECO:0000313" key="6">
    <source>
        <dbReference type="EMBL" id="SFO86940.1"/>
    </source>
</evidence>
<dbReference type="InterPro" id="IPR002139">
    <property type="entry name" value="Ribo/fructo_kinase"/>
</dbReference>
<proteinExistence type="inferred from homology"/>
<dbReference type="EMBL" id="FOWW01000001">
    <property type="protein sequence ID" value="SFO86940.1"/>
    <property type="molecule type" value="Genomic_DNA"/>
</dbReference>
<gene>
    <name evidence="6" type="ORF">SAMN05421810_101248</name>
</gene>
<dbReference type="GO" id="GO:0016301">
    <property type="term" value="F:kinase activity"/>
    <property type="evidence" value="ECO:0007669"/>
    <property type="project" value="UniProtKB-KW"/>
</dbReference>
<dbReference type="PRINTS" id="PR00990">
    <property type="entry name" value="RIBOKINASE"/>
</dbReference>
<evidence type="ECO:0000256" key="2">
    <source>
        <dbReference type="ARBA" id="ARBA00022679"/>
    </source>
</evidence>
<feature type="compositionally biased region" description="Polar residues" evidence="4">
    <location>
        <begin position="160"/>
        <end position="172"/>
    </location>
</feature>